<dbReference type="Proteomes" id="UP000076154">
    <property type="component" value="Unassembled WGS sequence"/>
</dbReference>
<name>A0A369JX08_HYPMA</name>
<keyword evidence="3" id="KW-1185">Reference proteome</keyword>
<evidence type="ECO:0000313" key="3">
    <source>
        <dbReference type="Proteomes" id="UP000076154"/>
    </source>
</evidence>
<proteinExistence type="predicted"/>
<dbReference type="AlphaFoldDB" id="A0A369JX08"/>
<organism evidence="2 3">
    <name type="scientific">Hypsizygus marmoreus</name>
    <name type="common">White beech mushroom</name>
    <name type="synonym">Agaricus marmoreus</name>
    <dbReference type="NCBI Taxonomy" id="39966"/>
    <lineage>
        <taxon>Eukaryota</taxon>
        <taxon>Fungi</taxon>
        <taxon>Dikarya</taxon>
        <taxon>Basidiomycota</taxon>
        <taxon>Agaricomycotina</taxon>
        <taxon>Agaricomycetes</taxon>
        <taxon>Agaricomycetidae</taxon>
        <taxon>Agaricales</taxon>
        <taxon>Tricholomatineae</taxon>
        <taxon>Lyophyllaceae</taxon>
        <taxon>Hypsizygus</taxon>
    </lineage>
</organism>
<sequence length="115" mass="13188">MYGYSYPVESKRVPSPPPQAVNRQVENEFVYWESEDGIMIDATSSFRTSRWNKVSFVSFALPDISPKPINEKSELLNIQDETTWKAFNGSLLAKVRAKEVDRTMLCIGIIKVDRK</sequence>
<reference evidence="2" key="1">
    <citation type="submission" date="2018-04" db="EMBL/GenBank/DDBJ databases">
        <title>Whole genome sequencing of Hypsizygus marmoreus.</title>
        <authorList>
            <person name="Choi I.-G."/>
            <person name="Min B."/>
            <person name="Kim J.-G."/>
            <person name="Kim S."/>
            <person name="Oh Y.-L."/>
            <person name="Kong W.-S."/>
            <person name="Park H."/>
            <person name="Jeong J."/>
            <person name="Song E.-S."/>
        </authorList>
    </citation>
    <scope>NUCLEOTIDE SEQUENCE [LARGE SCALE GENOMIC DNA]</scope>
    <source>
        <strain evidence="2">51987-8</strain>
    </source>
</reference>
<accession>A0A369JX08</accession>
<protein>
    <submittedName>
        <fullName evidence="2">Uncharacterized protein</fullName>
    </submittedName>
</protein>
<gene>
    <name evidence="2" type="ORF">Hypma_009246</name>
</gene>
<evidence type="ECO:0000256" key="1">
    <source>
        <dbReference type="SAM" id="MobiDB-lite"/>
    </source>
</evidence>
<comment type="caution">
    <text evidence="2">The sequence shown here is derived from an EMBL/GenBank/DDBJ whole genome shotgun (WGS) entry which is preliminary data.</text>
</comment>
<feature type="region of interest" description="Disordered" evidence="1">
    <location>
        <begin position="1"/>
        <end position="20"/>
    </location>
</feature>
<dbReference type="EMBL" id="LUEZ02000046">
    <property type="protein sequence ID" value="RDB23924.1"/>
    <property type="molecule type" value="Genomic_DNA"/>
</dbReference>
<dbReference type="InParanoid" id="A0A369JX08"/>
<evidence type="ECO:0000313" key="2">
    <source>
        <dbReference type="EMBL" id="RDB23924.1"/>
    </source>
</evidence>